<evidence type="ECO:0000313" key="6">
    <source>
        <dbReference type="Proteomes" id="UP000673394"/>
    </source>
</evidence>
<evidence type="ECO:0000259" key="4">
    <source>
        <dbReference type="Pfam" id="PF13407"/>
    </source>
</evidence>
<dbReference type="Pfam" id="PF13407">
    <property type="entry name" value="Peripla_BP_4"/>
    <property type="match status" value="1"/>
</dbReference>
<dbReference type="InterPro" id="IPR006034">
    <property type="entry name" value="Asparaginase/glutaminase-like"/>
</dbReference>
<organism evidence="5 6">
    <name type="scientific">Paenibacillus lignilyticus</name>
    <dbReference type="NCBI Taxonomy" id="1172615"/>
    <lineage>
        <taxon>Bacteria</taxon>
        <taxon>Bacillati</taxon>
        <taxon>Bacillota</taxon>
        <taxon>Bacilli</taxon>
        <taxon>Bacillales</taxon>
        <taxon>Paenibacillaceae</taxon>
        <taxon>Paenibacillus</taxon>
    </lineage>
</organism>
<evidence type="ECO:0000313" key="5">
    <source>
        <dbReference type="EMBL" id="MBP3967171.1"/>
    </source>
</evidence>
<keyword evidence="3" id="KW-0472">Membrane</keyword>
<keyword evidence="6" id="KW-1185">Reference proteome</keyword>
<gene>
    <name evidence="5" type="ORF">I8J30_31330</name>
</gene>
<dbReference type="EMBL" id="JAGKSP010000033">
    <property type="protein sequence ID" value="MBP3967171.1"/>
    <property type="molecule type" value="Genomic_DNA"/>
</dbReference>
<dbReference type="InterPro" id="IPR028082">
    <property type="entry name" value="Peripla_BP_I"/>
</dbReference>
<dbReference type="PANTHER" id="PTHR30036">
    <property type="entry name" value="D-XYLOSE-BINDING PERIPLASMIC PROTEIN"/>
    <property type="match status" value="1"/>
</dbReference>
<accession>A0ABS5CMU1</accession>
<dbReference type="PIRSF" id="PIRSF500176">
    <property type="entry name" value="L_ASNase"/>
    <property type="match status" value="1"/>
</dbReference>
<reference evidence="5 6" key="1">
    <citation type="submission" date="2021-04" db="EMBL/GenBank/DDBJ databases">
        <title>Paenibacillus sp. DLE-14 whole genome sequence.</title>
        <authorList>
            <person name="Ham Y.J."/>
        </authorList>
    </citation>
    <scope>NUCLEOTIDE SEQUENCE [LARGE SCALE GENOMIC DNA]</scope>
    <source>
        <strain evidence="5 6">DLE-14</strain>
    </source>
</reference>
<comment type="similarity">
    <text evidence="2">Belongs to the bacterial solute-binding protein 2 family.</text>
</comment>
<dbReference type="PANTHER" id="PTHR30036:SF7">
    <property type="entry name" value="ABC TRANSPORTER PERIPLASMIC-BINDING PROTEIN YPHF"/>
    <property type="match status" value="1"/>
</dbReference>
<dbReference type="RefSeq" id="WP_210664294.1">
    <property type="nucleotide sequence ID" value="NZ_JAGKSP010000033.1"/>
</dbReference>
<name>A0ABS5CMU1_9BACL</name>
<feature type="transmembrane region" description="Helical" evidence="3">
    <location>
        <begin position="6"/>
        <end position="26"/>
    </location>
</feature>
<evidence type="ECO:0000256" key="2">
    <source>
        <dbReference type="ARBA" id="ARBA00007639"/>
    </source>
</evidence>
<dbReference type="PIRSF" id="PIRSF001220">
    <property type="entry name" value="L-ASNase_gatD"/>
    <property type="match status" value="1"/>
</dbReference>
<keyword evidence="3" id="KW-0812">Transmembrane</keyword>
<keyword evidence="3" id="KW-1133">Transmembrane helix</keyword>
<dbReference type="Proteomes" id="UP000673394">
    <property type="component" value="Unassembled WGS sequence"/>
</dbReference>
<evidence type="ECO:0000256" key="1">
    <source>
        <dbReference type="ARBA" id="ARBA00004196"/>
    </source>
</evidence>
<dbReference type="InterPro" id="IPR025997">
    <property type="entry name" value="SBP_2_dom"/>
</dbReference>
<dbReference type="SUPFAM" id="SSF53822">
    <property type="entry name" value="Periplasmic binding protein-like I"/>
    <property type="match status" value="1"/>
</dbReference>
<evidence type="ECO:0000256" key="3">
    <source>
        <dbReference type="SAM" id="Phobius"/>
    </source>
</evidence>
<dbReference type="Gene3D" id="3.40.50.2300">
    <property type="match status" value="2"/>
</dbReference>
<dbReference type="InterPro" id="IPR050555">
    <property type="entry name" value="Bact_Solute-Bind_Prot2"/>
</dbReference>
<feature type="domain" description="Periplasmic binding protein" evidence="4">
    <location>
        <begin position="49"/>
        <end position="301"/>
    </location>
</feature>
<sequence length="327" mass="36118">MKKPIFFTLFVAICLVALTITLYLMLYRNDDLDLSDNMESADNQTSPHIVIISQEQGSYVMNEIQKGARSAAASHGMLIDFWGVYRSNVEELIKQVDIAIASKVDGIIIEGVDRPDFVQIINKATFRGIPVVMINSDAPGSLRKTYVGSDHYQEGIVMGKHIAQALNGQGIIGVITNMESSDTDKLRQKGLREVLAQYKGIQLVYASKDNEHVQANAQTNDILNHYPKVNAFIGLPTDSGKSIVQAGDSRSRTHGYDVFMFDNSPQTVKLIQEGLIESGLSQHYEEMGQMSVDLMKRWLDSEQLPLNKRYFTPISVVAASADGGGAK</sequence>
<comment type="caution">
    <text evidence="5">The sequence shown here is derived from an EMBL/GenBank/DDBJ whole genome shotgun (WGS) entry which is preliminary data.</text>
</comment>
<comment type="subcellular location">
    <subcellularLocation>
        <location evidence="1">Cell envelope</location>
    </subcellularLocation>
</comment>
<protein>
    <submittedName>
        <fullName evidence="5">Substrate-binding domain-containing protein</fullName>
    </submittedName>
</protein>
<proteinExistence type="inferred from homology"/>